<dbReference type="Proteomes" id="UP000006556">
    <property type="component" value="Chromosome"/>
</dbReference>
<proteinExistence type="predicted"/>
<gene>
    <name evidence="1" type="ordered locus">PTH_1957</name>
</gene>
<dbReference type="NCBIfam" id="TIGR02834">
    <property type="entry name" value="spo_ytxC"/>
    <property type="match status" value="1"/>
</dbReference>
<evidence type="ECO:0000313" key="2">
    <source>
        <dbReference type="Proteomes" id="UP000006556"/>
    </source>
</evidence>
<reference evidence="2" key="1">
    <citation type="journal article" date="2008" name="Genome Res.">
        <title>The genome of Pelotomaculum thermopropionicum reveals niche-associated evolution in anaerobic microbiota.</title>
        <authorList>
            <person name="Kosaka T."/>
            <person name="Kato S."/>
            <person name="Shimoyama T."/>
            <person name="Ishii S."/>
            <person name="Abe T."/>
            <person name="Watanabe K."/>
        </authorList>
    </citation>
    <scope>NUCLEOTIDE SEQUENCE [LARGE SCALE GENOMIC DNA]</scope>
    <source>
        <strain evidence="2">DSM 13744 / JCM 10971 / SI</strain>
    </source>
</reference>
<dbReference type="KEGG" id="pth:PTH_1957"/>
<dbReference type="eggNOG" id="ENOG5031S9P">
    <property type="taxonomic scope" value="Bacteria"/>
</dbReference>
<name>A5D0U8_PELTS</name>
<keyword evidence="2" id="KW-1185">Reference proteome</keyword>
<dbReference type="HOGENOM" id="CLU_066420_1_0_9"/>
<dbReference type="EMBL" id="AP009389">
    <property type="protein sequence ID" value="BAF60138.1"/>
    <property type="molecule type" value="Genomic_DNA"/>
</dbReference>
<sequence length="323" mass="36560">MAQIISIGATQHIGLLKARLGREVGLFEEEGLKVFIEEKPAGEFTFLSCHITNYGKRCYSEEEIRPAFIHYIADAISEVILSHWEDELLKGIIKEHYCYFGQEDKNLIFNYALRHISRDDGEPAGAVHRMARKNMILRKVQEFLGHSNRIIIDGFIRFRLREYLGQLRQAADKAVDELLMEKEYGEFIQLLKYFVEVQQSCVDLVHVLIRPSGSFWLFNEKMQPVGSESLEGFSVSLDGGEINYEDVLVSALIAIAPGKIILHNADANRPVALDTIKKVFTGRFEECPGCGLCITEAGFVDKCMADQYNTSVGILQTGDEKEE</sequence>
<dbReference type="InterPro" id="IPR014199">
    <property type="entry name" value="Spore_YtxC"/>
</dbReference>
<evidence type="ECO:0000313" key="1">
    <source>
        <dbReference type="EMBL" id="BAF60138.1"/>
    </source>
</evidence>
<dbReference type="Pfam" id="PF08812">
    <property type="entry name" value="YtxC"/>
    <property type="match status" value="1"/>
</dbReference>
<accession>A5D0U8</accession>
<dbReference type="STRING" id="370438.PTH_1957"/>
<evidence type="ECO:0008006" key="3">
    <source>
        <dbReference type="Google" id="ProtNLM"/>
    </source>
</evidence>
<protein>
    <recommendedName>
        <fullName evidence="3">Sporulation protein YtxC</fullName>
    </recommendedName>
</protein>
<dbReference type="AlphaFoldDB" id="A5D0U8"/>
<organism evidence="1 2">
    <name type="scientific">Pelotomaculum thermopropionicum (strain DSM 13744 / JCM 10971 / SI)</name>
    <dbReference type="NCBI Taxonomy" id="370438"/>
    <lineage>
        <taxon>Bacteria</taxon>
        <taxon>Bacillati</taxon>
        <taxon>Bacillota</taxon>
        <taxon>Clostridia</taxon>
        <taxon>Eubacteriales</taxon>
        <taxon>Desulfotomaculaceae</taxon>
        <taxon>Pelotomaculum</taxon>
    </lineage>
</organism>